<dbReference type="OrthoDB" id="10526974at2759"/>
<reference evidence="3" key="1">
    <citation type="submission" date="2021-10" db="EMBL/GenBank/DDBJ databases">
        <authorList>
            <person name="Piombo E."/>
        </authorList>
    </citation>
    <scope>NUCLEOTIDE SEQUENCE</scope>
</reference>
<evidence type="ECO:0000313" key="3">
    <source>
        <dbReference type="EMBL" id="CAH0031000.1"/>
    </source>
</evidence>
<name>A0A9N9VTM2_9HYPO</name>
<dbReference type="Proteomes" id="UP000696573">
    <property type="component" value="Unassembled WGS sequence"/>
</dbReference>
<accession>A0A9N9VTM2</accession>
<sequence length="203" mass="23436">MAIMRKKPTLKPCDIHPERRRRARSDSDDEAPSPSKIQQIGQGSIRLAQTSGDRIEVFGLGRTSMVSKVSLEAKRTRVWSRKSHRSYVFQWPLTPASRPCFILGLLMFAESFRRRLSPCAAVGRKKLNRLLDIMAFILITVHEKDNAISLDALMDQHAKVYEMAMCTKILTKIPSQIFSQWLFFFGAAYMYSPLYNNHYADYW</sequence>
<comment type="caution">
    <text evidence="3">The sequence shown here is derived from an EMBL/GenBank/DDBJ whole genome shotgun (WGS) entry which is preliminary data.</text>
</comment>
<dbReference type="EMBL" id="CABFNQ020000741">
    <property type="protein sequence ID" value="CAH0031000.1"/>
    <property type="molecule type" value="Genomic_DNA"/>
</dbReference>
<keyword evidence="2" id="KW-0472">Membrane</keyword>
<feature type="transmembrane region" description="Helical" evidence="2">
    <location>
        <begin position="177"/>
        <end position="195"/>
    </location>
</feature>
<organism evidence="3 4">
    <name type="scientific">Clonostachys rhizophaga</name>
    <dbReference type="NCBI Taxonomy" id="160324"/>
    <lineage>
        <taxon>Eukaryota</taxon>
        <taxon>Fungi</taxon>
        <taxon>Dikarya</taxon>
        <taxon>Ascomycota</taxon>
        <taxon>Pezizomycotina</taxon>
        <taxon>Sordariomycetes</taxon>
        <taxon>Hypocreomycetidae</taxon>
        <taxon>Hypocreales</taxon>
        <taxon>Bionectriaceae</taxon>
        <taxon>Clonostachys</taxon>
    </lineage>
</organism>
<dbReference type="AlphaFoldDB" id="A0A9N9VTM2"/>
<keyword evidence="2" id="KW-0812">Transmembrane</keyword>
<evidence type="ECO:0000313" key="4">
    <source>
        <dbReference type="Proteomes" id="UP000696573"/>
    </source>
</evidence>
<evidence type="ECO:0000256" key="2">
    <source>
        <dbReference type="SAM" id="Phobius"/>
    </source>
</evidence>
<keyword evidence="2" id="KW-1133">Transmembrane helix</keyword>
<feature type="region of interest" description="Disordered" evidence="1">
    <location>
        <begin position="1"/>
        <end position="43"/>
    </location>
</feature>
<keyword evidence="4" id="KW-1185">Reference proteome</keyword>
<evidence type="ECO:0000256" key="1">
    <source>
        <dbReference type="SAM" id="MobiDB-lite"/>
    </source>
</evidence>
<proteinExistence type="predicted"/>
<protein>
    <submittedName>
        <fullName evidence="3">Uncharacterized protein</fullName>
    </submittedName>
</protein>
<gene>
    <name evidence="3" type="ORF">CRHIZ90672A_00009712</name>
</gene>